<comment type="caution">
    <text evidence="1">The sequence shown here is derived from an EMBL/GenBank/DDBJ whole genome shotgun (WGS) entry which is preliminary data.</text>
</comment>
<dbReference type="AlphaFoldDB" id="A0A4Q0SGX1"/>
<protein>
    <recommendedName>
        <fullName evidence="3">DUF2946 domain-containing protein</fullName>
    </recommendedName>
</protein>
<dbReference type="Proteomes" id="UP000289546">
    <property type="component" value="Unassembled WGS sequence"/>
</dbReference>
<evidence type="ECO:0000313" key="2">
    <source>
        <dbReference type="Proteomes" id="UP000289546"/>
    </source>
</evidence>
<name>A0A4Q0SGX1_9BRAD</name>
<gene>
    <name evidence="1" type="ORF">XH99_00350</name>
</gene>
<evidence type="ECO:0000313" key="1">
    <source>
        <dbReference type="EMBL" id="RXH38793.1"/>
    </source>
</evidence>
<dbReference type="EMBL" id="LBJQ01000001">
    <property type="protein sequence ID" value="RXH38793.1"/>
    <property type="molecule type" value="Genomic_DNA"/>
</dbReference>
<reference evidence="1 2" key="1">
    <citation type="submission" date="2015-04" db="EMBL/GenBank/DDBJ databases">
        <title>Comparative genomics of rhizobia nodulating Arachis hypogaea in China.</title>
        <authorList>
            <person name="Li Y."/>
        </authorList>
    </citation>
    <scope>NUCLEOTIDE SEQUENCE [LARGE SCALE GENOMIC DNA]</scope>
    <source>
        <strain evidence="1 2">CCBAU 51757</strain>
    </source>
</reference>
<proteinExistence type="predicted"/>
<keyword evidence="2" id="KW-1185">Reference proteome</keyword>
<organism evidence="1 2">
    <name type="scientific">Bradyrhizobium nanningense</name>
    <dbReference type="NCBI Taxonomy" id="1325118"/>
    <lineage>
        <taxon>Bacteria</taxon>
        <taxon>Pseudomonadati</taxon>
        <taxon>Pseudomonadota</taxon>
        <taxon>Alphaproteobacteria</taxon>
        <taxon>Hyphomicrobiales</taxon>
        <taxon>Nitrobacteraceae</taxon>
        <taxon>Bradyrhizobium</taxon>
    </lineage>
</organism>
<evidence type="ECO:0008006" key="3">
    <source>
        <dbReference type="Google" id="ProtNLM"/>
    </source>
</evidence>
<accession>A0A4Q0SGX1</accession>
<sequence length="120" mass="12701">MPVLAFRFGLVMPRSLRGAMAMFVMAMYLLAGVLHGVCDLDVTNPSSSKIAFSMTEKGVGHSDKGAVADYHCHGCFSVSVPAPVVEAVALMPTIKVVLLPQLERRGLPPGVDPPPPKSLT</sequence>